<gene>
    <name evidence="7" type="ORF">BVG16_26415</name>
</gene>
<dbReference type="Pfam" id="PF00149">
    <property type="entry name" value="Metallophos"/>
    <property type="match status" value="1"/>
</dbReference>
<evidence type="ECO:0000256" key="5">
    <source>
        <dbReference type="SAM" id="Phobius"/>
    </source>
</evidence>
<dbReference type="STRING" id="1324314.BVG16_26415"/>
<evidence type="ECO:0000256" key="2">
    <source>
        <dbReference type="ARBA" id="ARBA00022723"/>
    </source>
</evidence>
<dbReference type="SUPFAM" id="SSF56300">
    <property type="entry name" value="Metallo-dependent phosphatases"/>
    <property type="match status" value="1"/>
</dbReference>
<comment type="similarity">
    <text evidence="4">Belongs to the metallophosphoesterase superfamily.</text>
</comment>
<sequence length="290" mass="32845">MKNLIKPHAIIKLTNILLVMIASISLYYYARHVEPNLLHVEYHTIQSASVTKELDGIRILQFSDLHLGEFYSLAKFQRLVHRINELQPDIVVFTGDLVDNFSKYPDQRRIAPILQQIQAPLGKYAVYGNHDQGGGGKRIYRQILAEGGFHLLVNEHDTIRIGHSKMTIAGLDDFLLGSPDLKKTLQRLHADAFTLLLVHEPDVADRVTNYPIDLQLSGHSHGGQVRIPWYGSVYTPPLAETYREGIYTLPGSRKSMTLYVNRGIGTTRLPFRFVSVPELTLFTLKQPARP</sequence>
<protein>
    <submittedName>
        <fullName evidence="7">Metallophosphoesterase</fullName>
    </submittedName>
</protein>
<accession>A0A1T2X2B4</accession>
<keyword evidence="2" id="KW-0479">Metal-binding</keyword>
<dbReference type="RefSeq" id="WP_078502207.1">
    <property type="nucleotide sequence ID" value="NZ_MSZX01000013.1"/>
</dbReference>
<keyword evidence="5" id="KW-1133">Transmembrane helix</keyword>
<evidence type="ECO:0000259" key="6">
    <source>
        <dbReference type="Pfam" id="PF00149"/>
    </source>
</evidence>
<feature type="domain" description="Calcineurin-like phosphoesterase" evidence="6">
    <location>
        <begin position="57"/>
        <end position="222"/>
    </location>
</feature>
<dbReference type="InterPro" id="IPR029052">
    <property type="entry name" value="Metallo-depent_PP-like"/>
</dbReference>
<keyword evidence="8" id="KW-1185">Reference proteome</keyword>
<evidence type="ECO:0000256" key="4">
    <source>
        <dbReference type="ARBA" id="ARBA00061089"/>
    </source>
</evidence>
<dbReference type="Gene3D" id="3.60.21.10">
    <property type="match status" value="1"/>
</dbReference>
<comment type="caution">
    <text evidence="7">The sequence shown here is derived from an EMBL/GenBank/DDBJ whole genome shotgun (WGS) entry which is preliminary data.</text>
</comment>
<keyword evidence="5" id="KW-0472">Membrane</keyword>
<dbReference type="GO" id="GO:0009245">
    <property type="term" value="P:lipid A biosynthetic process"/>
    <property type="evidence" value="ECO:0007669"/>
    <property type="project" value="TreeGrafter"/>
</dbReference>
<dbReference type="GO" id="GO:0046872">
    <property type="term" value="F:metal ion binding"/>
    <property type="evidence" value="ECO:0007669"/>
    <property type="project" value="UniProtKB-KW"/>
</dbReference>
<keyword evidence="5" id="KW-0812">Transmembrane</keyword>
<name>A0A1T2X2B4_9BACL</name>
<evidence type="ECO:0000256" key="3">
    <source>
        <dbReference type="ARBA" id="ARBA00022801"/>
    </source>
</evidence>
<dbReference type="EMBL" id="MSZX01000013">
    <property type="protein sequence ID" value="OPA73977.1"/>
    <property type="molecule type" value="Genomic_DNA"/>
</dbReference>
<dbReference type="GO" id="GO:0008758">
    <property type="term" value="F:UDP-2,3-diacylglucosamine hydrolase activity"/>
    <property type="evidence" value="ECO:0007669"/>
    <property type="project" value="TreeGrafter"/>
</dbReference>
<proteinExistence type="inferred from homology"/>
<dbReference type="AlphaFoldDB" id="A0A1T2X2B4"/>
<reference evidence="7 8" key="1">
    <citation type="submission" date="2017-01" db="EMBL/GenBank/DDBJ databases">
        <title>Genome analysis of Paenibacillus selenitrireducens ES3-24.</title>
        <authorList>
            <person name="Xu D."/>
            <person name="Yao R."/>
            <person name="Zheng S."/>
        </authorList>
    </citation>
    <scope>NUCLEOTIDE SEQUENCE [LARGE SCALE GENOMIC DNA]</scope>
    <source>
        <strain evidence="7 8">ES3-24</strain>
    </source>
</reference>
<evidence type="ECO:0000313" key="7">
    <source>
        <dbReference type="EMBL" id="OPA73977.1"/>
    </source>
</evidence>
<dbReference type="PANTHER" id="PTHR31302">
    <property type="entry name" value="TRANSMEMBRANE PROTEIN WITH METALLOPHOSPHOESTERASE DOMAIN-RELATED"/>
    <property type="match status" value="1"/>
</dbReference>
<dbReference type="Proteomes" id="UP000190188">
    <property type="component" value="Unassembled WGS sequence"/>
</dbReference>
<dbReference type="GO" id="GO:0016020">
    <property type="term" value="C:membrane"/>
    <property type="evidence" value="ECO:0007669"/>
    <property type="project" value="GOC"/>
</dbReference>
<dbReference type="InterPro" id="IPR051158">
    <property type="entry name" value="Metallophosphoesterase_sf"/>
</dbReference>
<dbReference type="FunFam" id="3.60.21.10:FF:000028">
    <property type="entry name" value="Putative metallophosphoesterase"/>
    <property type="match status" value="1"/>
</dbReference>
<keyword evidence="3" id="KW-0378">Hydrolase</keyword>
<dbReference type="InterPro" id="IPR004843">
    <property type="entry name" value="Calcineurin-like_PHP"/>
</dbReference>
<dbReference type="PANTHER" id="PTHR31302:SF25">
    <property type="entry name" value="PHOSPHOESTERASE"/>
    <property type="match status" value="1"/>
</dbReference>
<dbReference type="OrthoDB" id="9780884at2"/>
<dbReference type="CDD" id="cd07385">
    <property type="entry name" value="MPP_YkuE_C"/>
    <property type="match status" value="1"/>
</dbReference>
<evidence type="ECO:0000313" key="8">
    <source>
        <dbReference type="Proteomes" id="UP000190188"/>
    </source>
</evidence>
<organism evidence="7 8">
    <name type="scientific">Paenibacillus selenitireducens</name>
    <dbReference type="NCBI Taxonomy" id="1324314"/>
    <lineage>
        <taxon>Bacteria</taxon>
        <taxon>Bacillati</taxon>
        <taxon>Bacillota</taxon>
        <taxon>Bacilli</taxon>
        <taxon>Bacillales</taxon>
        <taxon>Paenibacillaceae</taxon>
        <taxon>Paenibacillus</taxon>
    </lineage>
</organism>
<comment type="cofactor">
    <cofactor evidence="1">
        <name>a divalent metal cation</name>
        <dbReference type="ChEBI" id="CHEBI:60240"/>
    </cofactor>
</comment>
<feature type="transmembrane region" description="Helical" evidence="5">
    <location>
        <begin position="9"/>
        <end position="30"/>
    </location>
</feature>
<evidence type="ECO:0000256" key="1">
    <source>
        <dbReference type="ARBA" id="ARBA00001968"/>
    </source>
</evidence>